<dbReference type="InterPro" id="IPR000700">
    <property type="entry name" value="PAS-assoc_C"/>
</dbReference>
<dbReference type="InterPro" id="IPR035965">
    <property type="entry name" value="PAS-like_dom_sf"/>
</dbReference>
<reference evidence="6" key="1">
    <citation type="submission" date="2016-10" db="EMBL/GenBank/DDBJ databases">
        <authorList>
            <person name="Varghese N."/>
            <person name="Submissions S."/>
        </authorList>
    </citation>
    <scope>NUCLEOTIDE SEQUENCE [LARGE SCALE GENOMIC DNA]</scope>
    <source>
        <strain evidence="6">ATCC 25963</strain>
    </source>
</reference>
<keyword evidence="2" id="KW-0175">Coiled coil</keyword>
<gene>
    <name evidence="5" type="ORF">SAMN02745121_08047</name>
</gene>
<dbReference type="SUPFAM" id="SSF55785">
    <property type="entry name" value="PYP-like sensor domain (PAS domain)"/>
    <property type="match status" value="1"/>
</dbReference>
<dbReference type="STRING" id="54.SAMN02745121_08047"/>
<dbReference type="InterPro" id="IPR051932">
    <property type="entry name" value="Bact_StressResp_Reg"/>
</dbReference>
<dbReference type="Proteomes" id="UP000199400">
    <property type="component" value="Unassembled WGS sequence"/>
</dbReference>
<dbReference type="SUPFAM" id="SSF52091">
    <property type="entry name" value="SpoIIaa-like"/>
    <property type="match status" value="1"/>
</dbReference>
<dbReference type="InterPro" id="IPR036513">
    <property type="entry name" value="STAS_dom_sf"/>
</dbReference>
<evidence type="ECO:0000259" key="3">
    <source>
        <dbReference type="PROSITE" id="PS50113"/>
    </source>
</evidence>
<sequence>MLEADLRDYSAVEPVLAGLVSSRGPERSPGALCIFIPGDGGITAATNRAWGHGARFAALPLRRFLGPRGRSRILARGPLSEPGDPSSLLVRAQEEIQELRRRLAAAEVAARRYRALVDSSAVSVQVYRADGSTAEVNGAYEQLWRVTAEEVAAYNVLADPQVRAHGIMPLIERVFRDGHAAQMPSIRYDPVVNELVGTGQAAWVASAMSPVVRADGQVEEVLHIHLHVGELKQSEEELREQNRRLEEAVQARTAELESKLRLIESQQEVIRELSTPIIEVWDGVITLPIVGLIDTVRTAEIMDNLLQAVVRTRARFAILDLTGVEVVDTGTASHLIGMIQAIRLLGAEGILTGIHPMIAQTIVSLGVDLTRVTVQARLRDALQYCIARLDERARASHEGAAPA</sequence>
<dbReference type="InterPro" id="IPR002645">
    <property type="entry name" value="STAS_dom"/>
</dbReference>
<feature type="domain" description="STAS" evidence="4">
    <location>
        <begin position="274"/>
        <end position="385"/>
    </location>
</feature>
<evidence type="ECO:0000313" key="6">
    <source>
        <dbReference type="Proteomes" id="UP000199400"/>
    </source>
</evidence>
<proteinExistence type="predicted"/>
<dbReference type="PROSITE" id="PS50113">
    <property type="entry name" value="PAC"/>
    <property type="match status" value="1"/>
</dbReference>
<dbReference type="Pfam" id="PF01740">
    <property type="entry name" value="STAS"/>
    <property type="match status" value="1"/>
</dbReference>
<feature type="coiled-coil region" evidence="2">
    <location>
        <begin position="224"/>
        <end position="255"/>
    </location>
</feature>
<name>A0A1I2HJV7_9BACT</name>
<dbReference type="EMBL" id="FOMX01000044">
    <property type="protein sequence ID" value="SFF30595.1"/>
    <property type="molecule type" value="Genomic_DNA"/>
</dbReference>
<evidence type="ECO:0000256" key="2">
    <source>
        <dbReference type="SAM" id="Coils"/>
    </source>
</evidence>
<dbReference type="PROSITE" id="PS50801">
    <property type="entry name" value="STAS"/>
    <property type="match status" value="1"/>
</dbReference>
<dbReference type="AlphaFoldDB" id="A0A1I2HJV7"/>
<dbReference type="Gene3D" id="3.30.750.24">
    <property type="entry name" value="STAS domain"/>
    <property type="match status" value="1"/>
</dbReference>
<evidence type="ECO:0000313" key="5">
    <source>
        <dbReference type="EMBL" id="SFF30595.1"/>
    </source>
</evidence>
<dbReference type="Gene3D" id="3.30.450.20">
    <property type="entry name" value="PAS domain"/>
    <property type="match status" value="1"/>
</dbReference>
<feature type="coiled-coil region" evidence="2">
    <location>
        <begin position="89"/>
        <end position="116"/>
    </location>
</feature>
<feature type="domain" description="PAC" evidence="3">
    <location>
        <begin position="186"/>
        <end position="240"/>
    </location>
</feature>
<keyword evidence="6" id="KW-1185">Reference proteome</keyword>
<dbReference type="PANTHER" id="PTHR33745:SF3">
    <property type="entry name" value="RSBT CO-ANTAGONIST PROTEIN RSBRC"/>
    <property type="match status" value="1"/>
</dbReference>
<organism evidence="5 6">
    <name type="scientific">Nannocystis exedens</name>
    <dbReference type="NCBI Taxonomy" id="54"/>
    <lineage>
        <taxon>Bacteria</taxon>
        <taxon>Pseudomonadati</taxon>
        <taxon>Myxococcota</taxon>
        <taxon>Polyangia</taxon>
        <taxon>Nannocystales</taxon>
        <taxon>Nannocystaceae</taxon>
        <taxon>Nannocystis</taxon>
    </lineage>
</organism>
<protein>
    <submittedName>
        <fullName evidence="5">Anti-anti-sigma regulatory factor (Antagonist of anti-sigma factor)</fullName>
    </submittedName>
</protein>
<evidence type="ECO:0000256" key="1">
    <source>
        <dbReference type="ARBA" id="ARBA00022553"/>
    </source>
</evidence>
<dbReference type="PANTHER" id="PTHR33745">
    <property type="entry name" value="RSBT ANTAGONIST PROTEIN RSBS-RELATED"/>
    <property type="match status" value="1"/>
</dbReference>
<evidence type="ECO:0000259" key="4">
    <source>
        <dbReference type="PROSITE" id="PS50801"/>
    </source>
</evidence>
<keyword evidence="1" id="KW-0597">Phosphoprotein</keyword>
<accession>A0A1I2HJV7</accession>
<dbReference type="CDD" id="cd07041">
    <property type="entry name" value="STAS_RsbR_RsbS_like"/>
    <property type="match status" value="1"/>
</dbReference>